<dbReference type="SMART" id="SM00257">
    <property type="entry name" value="LysM"/>
    <property type="match status" value="1"/>
</dbReference>
<dbReference type="AlphaFoldDB" id="A0A327YS22"/>
<accession>A0A327YS22</accession>
<dbReference type="Proteomes" id="UP000249165">
    <property type="component" value="Unassembled WGS sequence"/>
</dbReference>
<sequence>MDSKLLGWGILGAVAFAGVAAVMFGVDRARGPSDLASPQAEGRDLPVTAPSSAPPSAAMTSGWSVDTPTPPAAASAPLLPDSSVAVANVPPSDPAPPSFDLVRADPDGMTLVAGNAPPGAIVSVLIDGVAQATGAADDRGRFAHFLDLPPDDAARVLTLRMSVGGREIVSTDEVLLAAPPRPLAPQQPVPPQALAPDAVAVTAPTATASPVDAPPAATPRAPASVAFLSTEDGVALIQPAVPPLAPGDVAIDAITYDTGAKVALSGRGRAGAQLRVYLDNRSVATATVPRDGRWRAELPQIDAGTYTLRVDQMGVDGDVTARAESPFLRESPAKLAAVAQEADAPLAVVTVQPGHTLWALARDRYGDGFAYVKVFEANRSQIRDADLIYPGQVFDLPD</sequence>
<name>A0A327YS22_9RHOB</name>
<evidence type="ECO:0000256" key="1">
    <source>
        <dbReference type="SAM" id="MobiDB-lite"/>
    </source>
</evidence>
<dbReference type="InterPro" id="IPR018392">
    <property type="entry name" value="LysM"/>
</dbReference>
<protein>
    <submittedName>
        <fullName evidence="3">Nucleoid-associated protein YgaU</fullName>
    </submittedName>
</protein>
<feature type="compositionally biased region" description="Low complexity" evidence="1">
    <location>
        <begin position="49"/>
        <end position="77"/>
    </location>
</feature>
<proteinExistence type="predicted"/>
<dbReference type="OrthoDB" id="370541at2"/>
<evidence type="ECO:0000313" key="4">
    <source>
        <dbReference type="Proteomes" id="UP000249165"/>
    </source>
</evidence>
<dbReference type="PANTHER" id="PTHR34700:SF4">
    <property type="entry name" value="PHAGE-LIKE ELEMENT PBSX PROTEIN XKDP"/>
    <property type="match status" value="1"/>
</dbReference>
<dbReference type="InterPro" id="IPR013783">
    <property type="entry name" value="Ig-like_fold"/>
</dbReference>
<dbReference type="CDD" id="cd00118">
    <property type="entry name" value="LysM"/>
    <property type="match status" value="1"/>
</dbReference>
<keyword evidence="4" id="KW-1185">Reference proteome</keyword>
<dbReference type="InterPro" id="IPR052196">
    <property type="entry name" value="Bact_Kbp"/>
</dbReference>
<dbReference type="EMBL" id="QLMG01000002">
    <property type="protein sequence ID" value="RAK22897.1"/>
    <property type="molecule type" value="Genomic_DNA"/>
</dbReference>
<evidence type="ECO:0000313" key="3">
    <source>
        <dbReference type="EMBL" id="RAK22897.1"/>
    </source>
</evidence>
<comment type="caution">
    <text evidence="3">The sequence shown here is derived from an EMBL/GenBank/DDBJ whole genome shotgun (WGS) entry which is preliminary data.</text>
</comment>
<dbReference type="InterPro" id="IPR036779">
    <property type="entry name" value="LysM_dom_sf"/>
</dbReference>
<dbReference type="RefSeq" id="WP_111549591.1">
    <property type="nucleotide sequence ID" value="NZ_LIGK01000004.1"/>
</dbReference>
<evidence type="ECO:0000259" key="2">
    <source>
        <dbReference type="PROSITE" id="PS51782"/>
    </source>
</evidence>
<feature type="region of interest" description="Disordered" evidence="1">
    <location>
        <begin position="34"/>
        <end position="77"/>
    </location>
</feature>
<feature type="domain" description="LysM" evidence="2">
    <location>
        <begin position="347"/>
        <end position="396"/>
    </location>
</feature>
<dbReference type="PROSITE" id="PS51782">
    <property type="entry name" value="LYSM"/>
    <property type="match status" value="1"/>
</dbReference>
<dbReference type="Gene3D" id="2.60.40.10">
    <property type="entry name" value="Immunoglobulins"/>
    <property type="match status" value="1"/>
</dbReference>
<reference evidence="3 4" key="1">
    <citation type="submission" date="2018-06" db="EMBL/GenBank/DDBJ databases">
        <title>Genomic Encyclopedia of Archaeal and Bacterial Type Strains, Phase II (KMG-II): from individual species to whole genera.</title>
        <authorList>
            <person name="Goeker M."/>
        </authorList>
    </citation>
    <scope>NUCLEOTIDE SEQUENCE [LARGE SCALE GENOMIC DNA]</scope>
    <source>
        <strain evidence="3 4">DSM 22011</strain>
    </source>
</reference>
<dbReference type="PANTHER" id="PTHR34700">
    <property type="entry name" value="POTASSIUM BINDING PROTEIN KBP"/>
    <property type="match status" value="1"/>
</dbReference>
<gene>
    <name evidence="3" type="ORF">ATI53_100276</name>
</gene>
<dbReference type="Gene3D" id="3.10.350.10">
    <property type="entry name" value="LysM domain"/>
    <property type="match status" value="1"/>
</dbReference>
<organism evidence="3 4">
    <name type="scientific">Salipiger aestuarii</name>
    <dbReference type="NCBI Taxonomy" id="568098"/>
    <lineage>
        <taxon>Bacteria</taxon>
        <taxon>Pseudomonadati</taxon>
        <taxon>Pseudomonadota</taxon>
        <taxon>Alphaproteobacteria</taxon>
        <taxon>Rhodobacterales</taxon>
        <taxon>Roseobacteraceae</taxon>
        <taxon>Salipiger</taxon>
    </lineage>
</organism>